<evidence type="ECO:0000256" key="3">
    <source>
        <dbReference type="ARBA" id="ARBA00022833"/>
    </source>
</evidence>
<name>A0ABR0DUM9_9LAMI</name>
<organism evidence="9 10">
    <name type="scientific">Penstemon davidsonii</name>
    <dbReference type="NCBI Taxonomy" id="160366"/>
    <lineage>
        <taxon>Eukaryota</taxon>
        <taxon>Viridiplantae</taxon>
        <taxon>Streptophyta</taxon>
        <taxon>Embryophyta</taxon>
        <taxon>Tracheophyta</taxon>
        <taxon>Spermatophyta</taxon>
        <taxon>Magnoliopsida</taxon>
        <taxon>eudicotyledons</taxon>
        <taxon>Gunneridae</taxon>
        <taxon>Pentapetalae</taxon>
        <taxon>asterids</taxon>
        <taxon>lamiids</taxon>
        <taxon>Lamiales</taxon>
        <taxon>Plantaginaceae</taxon>
        <taxon>Cheloneae</taxon>
        <taxon>Penstemon</taxon>
    </lineage>
</organism>
<dbReference type="EMBL" id="JAYDYQ010001087">
    <property type="protein sequence ID" value="KAK4492681.1"/>
    <property type="molecule type" value="Genomic_DNA"/>
</dbReference>
<protein>
    <recommendedName>
        <fullName evidence="8">BED-type domain-containing protein</fullName>
    </recommendedName>
</protein>
<dbReference type="InterPro" id="IPR052035">
    <property type="entry name" value="ZnF_BED_domain_contain"/>
</dbReference>
<keyword evidence="4" id="KW-0805">Transcription regulation</keyword>
<proteinExistence type="predicted"/>
<evidence type="ECO:0000256" key="4">
    <source>
        <dbReference type="ARBA" id="ARBA00023015"/>
    </source>
</evidence>
<comment type="caution">
    <text evidence="9">The sequence shown here is derived from an EMBL/GenBank/DDBJ whole genome shotgun (WGS) entry which is preliminary data.</text>
</comment>
<feature type="region of interest" description="Disordered" evidence="7">
    <location>
        <begin position="21"/>
        <end position="41"/>
    </location>
</feature>
<feature type="region of interest" description="Disordered" evidence="7">
    <location>
        <begin position="272"/>
        <end position="297"/>
    </location>
</feature>
<dbReference type="InterPro" id="IPR012337">
    <property type="entry name" value="RNaseH-like_sf"/>
</dbReference>
<evidence type="ECO:0000256" key="5">
    <source>
        <dbReference type="ARBA" id="ARBA00023163"/>
    </source>
</evidence>
<reference evidence="9 10" key="1">
    <citation type="journal article" date="2023" name="bioRxiv">
        <title>Genome report: Whole genome sequence and annotation of Penstemon davidsonii.</title>
        <authorList>
            <person name="Ostevik K.L."/>
            <person name="Alabady M."/>
            <person name="Zhang M."/>
            <person name="Rausher M.D."/>
        </authorList>
    </citation>
    <scope>NUCLEOTIDE SEQUENCE [LARGE SCALE GENOMIC DNA]</scope>
    <source>
        <strain evidence="9">DNT005</strain>
        <tissue evidence="9">Whole leaf</tissue>
    </source>
</reference>
<evidence type="ECO:0000313" key="10">
    <source>
        <dbReference type="Proteomes" id="UP001291926"/>
    </source>
</evidence>
<dbReference type="InterPro" id="IPR003656">
    <property type="entry name" value="Znf_BED"/>
</dbReference>
<evidence type="ECO:0000313" key="9">
    <source>
        <dbReference type="EMBL" id="KAK4492681.1"/>
    </source>
</evidence>
<dbReference type="SUPFAM" id="SSF140996">
    <property type="entry name" value="Hermes dimerisation domain"/>
    <property type="match status" value="1"/>
</dbReference>
<evidence type="ECO:0000259" key="8">
    <source>
        <dbReference type="PROSITE" id="PS50808"/>
    </source>
</evidence>
<keyword evidence="5" id="KW-0804">Transcription</keyword>
<dbReference type="SUPFAM" id="SSF53098">
    <property type="entry name" value="Ribonuclease H-like"/>
    <property type="match status" value="1"/>
</dbReference>
<keyword evidence="2 6" id="KW-0863">Zinc-finger</keyword>
<evidence type="ECO:0000256" key="6">
    <source>
        <dbReference type="PROSITE-ProRule" id="PRU00027"/>
    </source>
</evidence>
<evidence type="ECO:0000256" key="7">
    <source>
        <dbReference type="SAM" id="MobiDB-lite"/>
    </source>
</evidence>
<accession>A0ABR0DUM9</accession>
<feature type="domain" description="BED-type" evidence="8">
    <location>
        <begin position="301"/>
        <end position="365"/>
    </location>
</feature>
<gene>
    <name evidence="9" type="ORF">RD792_003501</name>
</gene>
<sequence>MSTSQTDLDLTLQGETINEKTLGAAAKGSENANSDYEETGEGVAAEECDLHRERKEDRLIVHVTTEPVTRASKKTTKKINPQQTSQAVDAITTKYLDTPEEQAKLQRDYGKYFPTGFQIVIPKPTETNGDIDLLEQRFLLLLPEIRFCHLSNAISSNSAEWKERYFFVKPPPTVSSKMGALRNTTMAGNSNLSGNSVVEEFLALWPHTISFPMGCQWIGLGSGSILIRIRFSTIETGSESESEDDGVNVDNDMDNNVDGQTQHENMNNFENIDDANDDGDGVHGDGNGNDDNKANVKKPMNKRSEFWAYYTEEKVTINGVEVIKAKCIYCGVLIAAGGKRYGTNGLRNHYNACKKKPHELQTNQTRIKFQQTRSGQRGGLTNWQFNQGKSLDALCHMLIVDELPFRTVENSGFKHFLLVICPMFSIPSRRTITKNIYQKFLNERLKLMSYIKEHYQKVSITTDMWTSIQKVNYMCLTVHFIDDDWNLQKRILNFCPIFGHKGENIGMDVEKCLKDWGIEKIFTVTLDTVRRMI</sequence>
<dbReference type="PANTHER" id="PTHR46481:SF7">
    <property type="entry name" value="ZINC FINGER BED DOMAIN-CONTAINING PROTEIN RICESLEEPER 2-LIKE"/>
    <property type="match status" value="1"/>
</dbReference>
<evidence type="ECO:0000256" key="2">
    <source>
        <dbReference type="ARBA" id="ARBA00022771"/>
    </source>
</evidence>
<dbReference type="PROSITE" id="PS50808">
    <property type="entry name" value="ZF_BED"/>
    <property type="match status" value="1"/>
</dbReference>
<dbReference type="Proteomes" id="UP001291926">
    <property type="component" value="Unassembled WGS sequence"/>
</dbReference>
<dbReference type="PANTHER" id="PTHR46481">
    <property type="entry name" value="ZINC FINGER BED DOMAIN-CONTAINING PROTEIN 4"/>
    <property type="match status" value="1"/>
</dbReference>
<keyword evidence="10" id="KW-1185">Reference proteome</keyword>
<evidence type="ECO:0000256" key="1">
    <source>
        <dbReference type="ARBA" id="ARBA00022723"/>
    </source>
</evidence>
<keyword evidence="1" id="KW-0479">Metal-binding</keyword>
<keyword evidence="3" id="KW-0862">Zinc</keyword>
<dbReference type="SMART" id="SM00614">
    <property type="entry name" value="ZnF_BED"/>
    <property type="match status" value="1"/>
</dbReference>